<feature type="region of interest" description="Disordered" evidence="4">
    <location>
        <begin position="1"/>
        <end position="45"/>
    </location>
</feature>
<dbReference type="InterPro" id="IPR039169">
    <property type="entry name" value="Abitram"/>
</dbReference>
<dbReference type="SUPFAM" id="SSF51230">
    <property type="entry name" value="Single hybrid motif"/>
    <property type="match status" value="1"/>
</dbReference>
<name>A0A6J1CMG0_MOMCH</name>
<evidence type="ECO:0000256" key="2">
    <source>
        <dbReference type="ARBA" id="ARBA00019325"/>
    </source>
</evidence>
<dbReference type="GO" id="GO:0005634">
    <property type="term" value="C:nucleus"/>
    <property type="evidence" value="ECO:0007669"/>
    <property type="project" value="TreeGrafter"/>
</dbReference>
<evidence type="ECO:0000256" key="3">
    <source>
        <dbReference type="ARBA" id="ARBA00030463"/>
    </source>
</evidence>
<evidence type="ECO:0000256" key="4">
    <source>
        <dbReference type="SAM" id="MobiDB-lite"/>
    </source>
</evidence>
<dbReference type="GeneID" id="111012618"/>
<dbReference type="RefSeq" id="XP_022142526.1">
    <property type="nucleotide sequence ID" value="XM_022286834.1"/>
</dbReference>
<dbReference type="AlphaFoldDB" id="A0A6J1CMG0"/>
<dbReference type="Proteomes" id="UP000504603">
    <property type="component" value="Unplaced"/>
</dbReference>
<sequence length="220" mass="24836">MEHGGTDDVQTTVRNTPQPQPPEEQQQQQPAQPLPRPSQEDEQDEELRRLLVPDVRDLPLSPPSAVDTNFVSYFVPDFMKQGHDQYVYRHANGLCVIGLASTHIAFKDSGGITAVDFNVGKSDRSSFKVTGKRKKNAQFFEPNSALCKVVTKDASYIVRCSVKGSLLEVNDRLMKQPELLNTVAHREGYIAIVMPKPADWLKVKESLLSLEEYKRLREML</sequence>
<gene>
    <name evidence="6" type="primary">LOC111012618</name>
</gene>
<evidence type="ECO:0000313" key="6">
    <source>
        <dbReference type="RefSeq" id="XP_022142526.1"/>
    </source>
</evidence>
<dbReference type="InterPro" id="IPR033753">
    <property type="entry name" value="GCV_H/Fam206"/>
</dbReference>
<evidence type="ECO:0000313" key="5">
    <source>
        <dbReference type="Proteomes" id="UP000504603"/>
    </source>
</evidence>
<comment type="similarity">
    <text evidence="1">Belongs to the ABITRAM family.</text>
</comment>
<organism evidence="5 6">
    <name type="scientific">Momordica charantia</name>
    <name type="common">Bitter gourd</name>
    <name type="synonym">Balsam pear</name>
    <dbReference type="NCBI Taxonomy" id="3673"/>
    <lineage>
        <taxon>Eukaryota</taxon>
        <taxon>Viridiplantae</taxon>
        <taxon>Streptophyta</taxon>
        <taxon>Embryophyta</taxon>
        <taxon>Tracheophyta</taxon>
        <taxon>Spermatophyta</taxon>
        <taxon>Magnoliopsida</taxon>
        <taxon>eudicotyledons</taxon>
        <taxon>Gunneridae</taxon>
        <taxon>Pentapetalae</taxon>
        <taxon>rosids</taxon>
        <taxon>fabids</taxon>
        <taxon>Cucurbitales</taxon>
        <taxon>Cucurbitaceae</taxon>
        <taxon>Momordiceae</taxon>
        <taxon>Momordica</taxon>
    </lineage>
</organism>
<dbReference type="InterPro" id="IPR011053">
    <property type="entry name" value="Single_hybrid_motif"/>
</dbReference>
<dbReference type="Gene3D" id="2.40.50.100">
    <property type="match status" value="1"/>
</dbReference>
<protein>
    <recommendedName>
        <fullName evidence="2">Protein Abitram</fullName>
    </recommendedName>
    <alternativeName>
        <fullName evidence="3">Actin-binding transcription modulator</fullName>
    </alternativeName>
</protein>
<evidence type="ECO:0000256" key="1">
    <source>
        <dbReference type="ARBA" id="ARBA00010764"/>
    </source>
</evidence>
<dbReference type="PANTHER" id="PTHR13651">
    <property type="entry name" value="PROTEIN ABITRAM"/>
    <property type="match status" value="1"/>
</dbReference>
<dbReference type="OrthoDB" id="48130at2759"/>
<proteinExistence type="inferred from homology"/>
<dbReference type="PANTHER" id="PTHR13651:SF0">
    <property type="entry name" value="PROTEIN ABITRAM"/>
    <property type="match status" value="1"/>
</dbReference>
<reference evidence="6" key="1">
    <citation type="submission" date="2025-08" db="UniProtKB">
        <authorList>
            <consortium name="RefSeq"/>
        </authorList>
    </citation>
    <scope>IDENTIFICATION</scope>
    <source>
        <strain evidence="6">OHB3-1</strain>
    </source>
</reference>
<keyword evidence="5" id="KW-1185">Reference proteome</keyword>
<accession>A0A6J1CMG0</accession>
<dbReference type="Pfam" id="PF01597">
    <property type="entry name" value="GCV_H"/>
    <property type="match status" value="1"/>
</dbReference>
<dbReference type="KEGG" id="mcha:111012618"/>